<protein>
    <submittedName>
        <fullName evidence="2">Uncharacterized protein</fullName>
    </submittedName>
</protein>
<reference evidence="2 3" key="1">
    <citation type="submission" date="2017-12" db="EMBL/GenBank/DDBJ databases">
        <title>Sequencing the genomes of 1000 Actinobacteria strains.</title>
        <authorList>
            <person name="Klenk H.-P."/>
        </authorList>
    </citation>
    <scope>NUCLEOTIDE SEQUENCE [LARGE SCALE GENOMIC DNA]</scope>
    <source>
        <strain evidence="2 3">DSM 45165</strain>
    </source>
</reference>
<dbReference type="Proteomes" id="UP000233750">
    <property type="component" value="Unassembled WGS sequence"/>
</dbReference>
<organism evidence="2 3">
    <name type="scientific">Amycolatopsis echigonensis</name>
    <dbReference type="NCBI Taxonomy" id="2576905"/>
    <lineage>
        <taxon>Bacteria</taxon>
        <taxon>Bacillati</taxon>
        <taxon>Actinomycetota</taxon>
        <taxon>Actinomycetes</taxon>
        <taxon>Pseudonocardiales</taxon>
        <taxon>Pseudonocardiaceae</taxon>
        <taxon>Amycolatopsis</taxon>
    </lineage>
</organism>
<gene>
    <name evidence="2" type="ORF">ATK30_7721</name>
</gene>
<proteinExistence type="predicted"/>
<comment type="caution">
    <text evidence="2">The sequence shown here is derived from an EMBL/GenBank/DDBJ whole genome shotgun (WGS) entry which is preliminary data.</text>
</comment>
<dbReference type="AlphaFoldDB" id="A0A2N3WSC7"/>
<keyword evidence="3" id="KW-1185">Reference proteome</keyword>
<evidence type="ECO:0000313" key="2">
    <source>
        <dbReference type="EMBL" id="PKV96760.1"/>
    </source>
</evidence>
<feature type="region of interest" description="Disordered" evidence="1">
    <location>
        <begin position="1"/>
        <end position="24"/>
    </location>
</feature>
<evidence type="ECO:0000313" key="3">
    <source>
        <dbReference type="Proteomes" id="UP000233750"/>
    </source>
</evidence>
<dbReference type="OrthoDB" id="9813435at2"/>
<evidence type="ECO:0000256" key="1">
    <source>
        <dbReference type="SAM" id="MobiDB-lite"/>
    </source>
</evidence>
<sequence>MITVMPEAQVLEGQAGETAGGASREMAELTVGELLAAPPSPERSPLFAQRFPVPVEEYDQLKTGAREHGAEALAPEDALAVQLDEEAAAEPSEENPPEDEIAEGLAPAASASFEGISQTAFRPPDCTVAVGPKQVMAAVNVDLVGYDKSGLQQFRWANFTAMFNPVLPAGAQLFDPKLAYDHYSGRWIVCIAARRANPQGSWIMLGVSQTGDPAGGYWIWSTDATANGATATGNWSDYPMLGFDTQAIYVSTNQFAFGGGFAYAKLRIFNKAELYGGGAGGSHTIRWWDFWGLKNPDGSGAFSVHPCCHFQGIGGNPRAYLVNSLFPSGSSLTLWTLSNPLGLWSGGAPTLTSAAVPCRGYSLPPGAVQKDGGTTRIATNDTRLLNAVFQAAGRTQRLWTTHTSAYSWPGDSEARSVVQWYEIDVPSHAVAQQGAFGAPSRHYFFPVIQTDISRNAHVAFGRSAPDEYGHFRQTGRLATDPPGTLQGSASVIAGQSAYTGGRWGDYFGIGRDPSDSRTVWSYGEYAGGGNTWRTRLNAAKY</sequence>
<dbReference type="EMBL" id="PJMY01000003">
    <property type="protein sequence ID" value="PKV96760.1"/>
    <property type="molecule type" value="Genomic_DNA"/>
</dbReference>
<accession>A0A2N3WSC7</accession>
<name>A0A2N3WSC7_9PSEU</name>